<evidence type="ECO:0000313" key="1">
    <source>
        <dbReference type="EMBL" id="MDQ7938324.1"/>
    </source>
</evidence>
<dbReference type="EMBL" id="JAVCWF010000001">
    <property type="protein sequence ID" value="MDQ7938324.1"/>
    <property type="molecule type" value="Genomic_DNA"/>
</dbReference>
<name>A0ABU1ABH7_9LACO</name>
<sequence length="184" mass="21146">MPAKRKLKLVITLIGLLVLGGGWLIVSAQNHPSSQPAQQTQAKSKPKYRTLTLDELHHDPTLTYCSIIYYTVKHGKIQRWQEVSKVSLGWQIEQYPTNDGFKVLVWPDMNIKKEAKQLQPNWFALTKNDSVTYHSFIIHSFRDDMTATTNLKTIVDQINHDHAAMKVRQMTPKMLIVKHKNSAN</sequence>
<organism evidence="1 2">
    <name type="scientific">Lactiplantibacillus brownii</name>
    <dbReference type="NCBI Taxonomy" id="3069269"/>
    <lineage>
        <taxon>Bacteria</taxon>
        <taxon>Bacillati</taxon>
        <taxon>Bacillota</taxon>
        <taxon>Bacilli</taxon>
        <taxon>Lactobacillales</taxon>
        <taxon>Lactobacillaceae</taxon>
        <taxon>Lactiplantibacillus</taxon>
    </lineage>
</organism>
<keyword evidence="2" id="KW-1185">Reference proteome</keyword>
<comment type="caution">
    <text evidence="1">The sequence shown here is derived from an EMBL/GenBank/DDBJ whole genome shotgun (WGS) entry which is preliminary data.</text>
</comment>
<protein>
    <submittedName>
        <fullName evidence="1">Uncharacterized protein</fullName>
    </submittedName>
</protein>
<gene>
    <name evidence="1" type="ORF">RA086_11960</name>
</gene>
<accession>A0ABU1ABH7</accession>
<evidence type="ECO:0000313" key="2">
    <source>
        <dbReference type="Proteomes" id="UP001227831"/>
    </source>
</evidence>
<dbReference type="RefSeq" id="WP_308704012.1">
    <property type="nucleotide sequence ID" value="NZ_AP027463.1"/>
</dbReference>
<proteinExistence type="predicted"/>
<reference evidence="1 2" key="1">
    <citation type="journal article" date="2023" name="Int. J. Syst. Evol. Microbiol.">
        <title>Lactiplantibacillus brownii sp. nov., a novel psychrotolerant species isolated from sauerkraut.</title>
        <authorList>
            <person name="Heng Y.C."/>
            <person name="Silvaraju S."/>
            <person name="Lee J.K.Y."/>
            <person name="Kittelmann S."/>
        </authorList>
    </citation>
    <scope>NUCLEOTIDE SEQUENCE [LARGE SCALE GENOMIC DNA]</scope>
    <source>
        <strain evidence="1 2">WILCCON 0030</strain>
    </source>
</reference>
<dbReference type="Proteomes" id="UP001227831">
    <property type="component" value="Unassembled WGS sequence"/>
</dbReference>